<gene>
    <name evidence="2" type="ORF">G3T36_17550</name>
</gene>
<evidence type="ECO:0000313" key="2">
    <source>
        <dbReference type="EMBL" id="NEN07664.1"/>
    </source>
</evidence>
<reference evidence="2 3" key="1">
    <citation type="journal article" date="2014" name="J. Microbiol.">
        <title>Diaminobutyricibacter tongyongensis gen. nov., sp. nov. and Homoserinibacter gongjuensis gen. nov., sp. nov. belong to the family Microbacteriaceae.</title>
        <authorList>
            <person name="Kim S.J."/>
            <person name="Ahn J.H."/>
            <person name="Weon H.Y."/>
            <person name="Hamada M."/>
            <person name="Suzuki K."/>
            <person name="Kwon S.W."/>
        </authorList>
    </citation>
    <scope>NUCLEOTIDE SEQUENCE [LARGE SCALE GENOMIC DNA]</scope>
    <source>
        <strain evidence="2 3">NBRC 108724</strain>
    </source>
</reference>
<organism evidence="2 3">
    <name type="scientific">Leifsonia tongyongensis</name>
    <dbReference type="NCBI Taxonomy" id="1268043"/>
    <lineage>
        <taxon>Bacteria</taxon>
        <taxon>Bacillati</taxon>
        <taxon>Actinomycetota</taxon>
        <taxon>Actinomycetes</taxon>
        <taxon>Micrococcales</taxon>
        <taxon>Microbacteriaceae</taxon>
        <taxon>Leifsonia</taxon>
    </lineage>
</organism>
<dbReference type="InterPro" id="IPR037171">
    <property type="entry name" value="NagB/RpiA_transferase-like"/>
</dbReference>
<dbReference type="EMBL" id="JAAGWY010000005">
    <property type="protein sequence ID" value="NEN07664.1"/>
    <property type="molecule type" value="Genomic_DNA"/>
</dbReference>
<dbReference type="Pfam" id="PF01144">
    <property type="entry name" value="CoA_trans"/>
    <property type="match status" value="1"/>
</dbReference>
<dbReference type="InterPro" id="IPR004165">
    <property type="entry name" value="CoA_trans_fam_I"/>
</dbReference>
<dbReference type="AlphaFoldDB" id="A0A6L9Y312"/>
<protein>
    <submittedName>
        <fullName evidence="2">CoA transferase subunit A</fullName>
    </submittedName>
</protein>
<evidence type="ECO:0000313" key="3">
    <source>
        <dbReference type="Proteomes" id="UP000474967"/>
    </source>
</evidence>
<dbReference type="Proteomes" id="UP000474967">
    <property type="component" value="Unassembled WGS sequence"/>
</dbReference>
<sequence length="256" mass="27492">MNKICATAADAVSDLEGGQRFAVGGFGLSGVPFALINAVHELGIDDLEIVSNNCGTDGHGLDVLLTSNRIRRIVASYVGENREFARRYLSGELEVELIPQGTLAERLRAAGSGVPAFYTPAGAGTQIETGGLPWLYNGNGEVLRASPPRETRRFELDQFRGKYLLEAALPCDVGLVRAWRGDRFGNLIFRKSARNFNPLCAIASAMVIAEVEELSESALDPDSVHLPGIYVNRIVALPPELAGDKPIEKITLGEGS</sequence>
<name>A0A6L9Y312_9MICO</name>
<dbReference type="NCBIfam" id="TIGR02429">
    <property type="entry name" value="pcaI_scoA_fam"/>
    <property type="match status" value="1"/>
</dbReference>
<dbReference type="RefSeq" id="WP_163291165.1">
    <property type="nucleotide sequence ID" value="NZ_JAAGWY010000005.1"/>
</dbReference>
<dbReference type="PANTHER" id="PTHR13707">
    <property type="entry name" value="KETOACID-COENZYME A TRANSFERASE"/>
    <property type="match status" value="1"/>
</dbReference>
<dbReference type="Gene3D" id="3.40.1080.10">
    <property type="entry name" value="Glutaconate Coenzyme A-transferase"/>
    <property type="match status" value="1"/>
</dbReference>
<dbReference type="PANTHER" id="PTHR13707:SF60">
    <property type="entry name" value="ACETATE COA-TRANSFERASE SUBUNIT ALPHA"/>
    <property type="match status" value="1"/>
</dbReference>
<proteinExistence type="predicted"/>
<dbReference type="SMART" id="SM00882">
    <property type="entry name" value="CoA_trans"/>
    <property type="match status" value="1"/>
</dbReference>
<dbReference type="GO" id="GO:0008410">
    <property type="term" value="F:CoA-transferase activity"/>
    <property type="evidence" value="ECO:0007669"/>
    <property type="project" value="InterPro"/>
</dbReference>
<keyword evidence="3" id="KW-1185">Reference proteome</keyword>
<keyword evidence="1 2" id="KW-0808">Transferase</keyword>
<dbReference type="InterPro" id="IPR012792">
    <property type="entry name" value="3-oxoacid_CoA-transf_A"/>
</dbReference>
<dbReference type="SUPFAM" id="SSF100950">
    <property type="entry name" value="NagB/RpiA/CoA transferase-like"/>
    <property type="match status" value="1"/>
</dbReference>
<evidence type="ECO:0000256" key="1">
    <source>
        <dbReference type="ARBA" id="ARBA00022679"/>
    </source>
</evidence>
<comment type="caution">
    <text evidence="2">The sequence shown here is derived from an EMBL/GenBank/DDBJ whole genome shotgun (WGS) entry which is preliminary data.</text>
</comment>
<accession>A0A6L9Y312</accession>